<feature type="region of interest" description="Disordered" evidence="2">
    <location>
        <begin position="63"/>
        <end position="82"/>
    </location>
</feature>
<dbReference type="EMBL" id="CP019343">
    <property type="protein sequence ID" value="ARN73995.1"/>
    <property type="molecule type" value="Genomic_DNA"/>
</dbReference>
<evidence type="ECO:0000313" key="4">
    <source>
        <dbReference type="Proteomes" id="UP000193450"/>
    </source>
</evidence>
<dbReference type="PANTHER" id="PTHR33383:SF1">
    <property type="entry name" value="MEMBRANE PROTEIN INSERTION EFFICIENCY FACTOR-RELATED"/>
    <property type="match status" value="1"/>
</dbReference>
<sequence>MRRIFIGCIKGYRYAISPLMANHCRFHPSCSCYAIQAIETHGAIKGCYLTLRRLLRCHPFHPGGFDPVPEKTTDNNDGHTAH</sequence>
<dbReference type="KEGG" id="osg:BST96_07610"/>
<keyword evidence="4" id="KW-1185">Reference proteome</keyword>
<dbReference type="PANTHER" id="PTHR33383">
    <property type="entry name" value="MEMBRANE PROTEIN INSERTION EFFICIENCY FACTOR-RELATED"/>
    <property type="match status" value="1"/>
</dbReference>
<dbReference type="Proteomes" id="UP000193450">
    <property type="component" value="Chromosome"/>
</dbReference>
<keyword evidence="1" id="KW-1003">Cell membrane</keyword>
<proteinExistence type="inferred from homology"/>
<dbReference type="SMART" id="SM01234">
    <property type="entry name" value="Haemolytic"/>
    <property type="match status" value="1"/>
</dbReference>
<dbReference type="Pfam" id="PF01809">
    <property type="entry name" value="YidD"/>
    <property type="match status" value="1"/>
</dbReference>
<name>A0A1X9NDN1_9GAMM</name>
<evidence type="ECO:0000313" key="3">
    <source>
        <dbReference type="EMBL" id="ARN73995.1"/>
    </source>
</evidence>
<comment type="function">
    <text evidence="1">Could be involved in insertion of integral membrane proteins into the membrane.</text>
</comment>
<dbReference type="OrthoDB" id="9801753at2"/>
<dbReference type="HAMAP" id="MF_00386">
    <property type="entry name" value="UPF0161_YidD"/>
    <property type="match status" value="1"/>
</dbReference>
<evidence type="ECO:0000256" key="2">
    <source>
        <dbReference type="SAM" id="MobiDB-lite"/>
    </source>
</evidence>
<feature type="compositionally biased region" description="Basic and acidic residues" evidence="2">
    <location>
        <begin position="68"/>
        <end position="82"/>
    </location>
</feature>
<dbReference type="STRING" id="716816.BST96_07610"/>
<reference evidence="3 4" key="1">
    <citation type="submission" date="2016-11" db="EMBL/GenBank/DDBJ databases">
        <title>Trade-off between light-utilization and light-protection in marine flavobacteria.</title>
        <authorList>
            <person name="Kumagai Y."/>
        </authorList>
    </citation>
    <scope>NUCLEOTIDE SEQUENCE [LARGE SCALE GENOMIC DNA]</scope>
    <source>
        <strain evidence="3 4">NBRC 107125</strain>
    </source>
</reference>
<organism evidence="3 4">
    <name type="scientific">Oceanicoccus sagamiensis</name>
    <dbReference type="NCBI Taxonomy" id="716816"/>
    <lineage>
        <taxon>Bacteria</taxon>
        <taxon>Pseudomonadati</taxon>
        <taxon>Pseudomonadota</taxon>
        <taxon>Gammaproteobacteria</taxon>
        <taxon>Cellvibrionales</taxon>
        <taxon>Spongiibacteraceae</taxon>
        <taxon>Oceanicoccus</taxon>
    </lineage>
</organism>
<keyword evidence="1" id="KW-0472">Membrane</keyword>
<dbReference type="GO" id="GO:0005886">
    <property type="term" value="C:plasma membrane"/>
    <property type="evidence" value="ECO:0007669"/>
    <property type="project" value="UniProtKB-SubCell"/>
</dbReference>
<accession>A0A1X9NDN1</accession>
<comment type="subcellular location">
    <subcellularLocation>
        <location evidence="1">Cell membrane</location>
        <topology evidence="1">Peripheral membrane protein</topology>
        <orientation evidence="1">Cytoplasmic side</orientation>
    </subcellularLocation>
</comment>
<comment type="similarity">
    <text evidence="1">Belongs to the UPF0161 family.</text>
</comment>
<dbReference type="RefSeq" id="WP_085758124.1">
    <property type="nucleotide sequence ID" value="NZ_CP019343.1"/>
</dbReference>
<protein>
    <recommendedName>
        <fullName evidence="1">Putative membrane protein insertion efficiency factor</fullName>
    </recommendedName>
</protein>
<gene>
    <name evidence="3" type="ORF">BST96_07610</name>
</gene>
<dbReference type="NCBIfam" id="TIGR00278">
    <property type="entry name" value="membrane protein insertion efficiency factor YidD"/>
    <property type="match status" value="1"/>
</dbReference>
<dbReference type="AlphaFoldDB" id="A0A1X9NDN1"/>
<evidence type="ECO:0000256" key="1">
    <source>
        <dbReference type="HAMAP-Rule" id="MF_00386"/>
    </source>
</evidence>
<dbReference type="InterPro" id="IPR002696">
    <property type="entry name" value="Membr_insert_effic_factor_YidD"/>
</dbReference>